<dbReference type="EMBL" id="FMBM01000002">
    <property type="protein sequence ID" value="SCC81975.1"/>
    <property type="molecule type" value="Genomic_DNA"/>
</dbReference>
<dbReference type="CDD" id="cd14797">
    <property type="entry name" value="DUF302"/>
    <property type="match status" value="1"/>
</dbReference>
<feature type="domain" description="DUF302" evidence="2">
    <location>
        <begin position="68"/>
        <end position="123"/>
    </location>
</feature>
<dbReference type="AlphaFoldDB" id="A0A0P7Y4A3"/>
<dbReference type="Proteomes" id="UP000050497">
    <property type="component" value="Unassembled WGS sequence"/>
</dbReference>
<feature type="signal peptide" evidence="1">
    <location>
        <begin position="1"/>
        <end position="21"/>
    </location>
</feature>
<feature type="chain" id="PRO_5006145945" evidence="1">
    <location>
        <begin position="22"/>
        <end position="159"/>
    </location>
</feature>
<gene>
    <name evidence="4" type="ORF">GA0071312_2949</name>
    <name evidence="3" type="ORF">HLUCCO17_06980</name>
</gene>
<evidence type="ECO:0000313" key="4">
    <source>
        <dbReference type="EMBL" id="SCC81975.1"/>
    </source>
</evidence>
<evidence type="ECO:0000313" key="3">
    <source>
        <dbReference type="EMBL" id="KPQ11375.1"/>
    </source>
</evidence>
<evidence type="ECO:0000256" key="1">
    <source>
        <dbReference type="SAM" id="SignalP"/>
    </source>
</evidence>
<dbReference type="Proteomes" id="UP000182800">
    <property type="component" value="Unassembled WGS sequence"/>
</dbReference>
<reference evidence="3 5" key="1">
    <citation type="submission" date="2015-09" db="EMBL/GenBank/DDBJ databases">
        <title>Identification and resolution of microdiversity through metagenomic sequencing of parallel consortia.</title>
        <authorList>
            <person name="Nelson W.C."/>
            <person name="Romine M.F."/>
            <person name="Lindemann S.R."/>
        </authorList>
    </citation>
    <scope>NUCLEOTIDE SEQUENCE [LARGE SCALE GENOMIC DNA]</scope>
    <source>
        <strain evidence="3">HL-109</strain>
    </source>
</reference>
<dbReference type="SUPFAM" id="SSF103247">
    <property type="entry name" value="TT1751-like"/>
    <property type="match status" value="1"/>
</dbReference>
<dbReference type="Pfam" id="PF03625">
    <property type="entry name" value="DUF302"/>
    <property type="match status" value="1"/>
</dbReference>
<dbReference type="EMBL" id="LJSX01000008">
    <property type="protein sequence ID" value="KPQ11375.1"/>
    <property type="molecule type" value="Genomic_DNA"/>
</dbReference>
<evidence type="ECO:0000313" key="5">
    <source>
        <dbReference type="Proteomes" id="UP000050497"/>
    </source>
</evidence>
<dbReference type="PATRIC" id="fig|1653334.4.peg.2472"/>
<keyword evidence="6" id="KW-1185">Reference proteome</keyword>
<dbReference type="InterPro" id="IPR005180">
    <property type="entry name" value="DUF302"/>
</dbReference>
<accession>A0A0P7Y4A3</accession>
<keyword evidence="1" id="KW-0732">Signal</keyword>
<evidence type="ECO:0000313" key="6">
    <source>
        <dbReference type="Proteomes" id="UP000182800"/>
    </source>
</evidence>
<sequence>MHNPLKLLCAAVILLPTMADAGDIAPREGWRIIETDLAHAQLLDRLLEAVPAEKMGVVTEAGPTAVARERGIEIPENRVVGVFNNDYAVRILDMSTAAMIEAPLRFYVTENDDGNATLSWKTPSFVFAPYLDEGGDELAVIAEEIDARFEAIASRATGE</sequence>
<protein>
    <submittedName>
        <fullName evidence="4">Uncharacterized conserved protein, DUF302 family</fullName>
    </submittedName>
</protein>
<dbReference type="OrthoDB" id="5783872at2"/>
<evidence type="ECO:0000259" key="2">
    <source>
        <dbReference type="Pfam" id="PF03625"/>
    </source>
</evidence>
<organism evidence="3 5">
    <name type="scientific">Saliniramus fredricksonii</name>
    <dbReference type="NCBI Taxonomy" id="1653334"/>
    <lineage>
        <taxon>Bacteria</taxon>
        <taxon>Pseudomonadati</taxon>
        <taxon>Pseudomonadota</taxon>
        <taxon>Alphaproteobacteria</taxon>
        <taxon>Hyphomicrobiales</taxon>
        <taxon>Salinarimonadaceae</taxon>
        <taxon>Saliniramus</taxon>
    </lineage>
</organism>
<comment type="caution">
    <text evidence="3">The sequence shown here is derived from an EMBL/GenBank/DDBJ whole genome shotgun (WGS) entry which is preliminary data.</text>
</comment>
<reference evidence="4 6" key="2">
    <citation type="submission" date="2016-08" db="EMBL/GenBank/DDBJ databases">
        <authorList>
            <person name="Varghese N."/>
            <person name="Submissions Spin"/>
        </authorList>
    </citation>
    <scope>NUCLEOTIDE SEQUENCE [LARGE SCALE GENOMIC DNA]</scope>
    <source>
        <strain evidence="4 6">HL-109</strain>
    </source>
</reference>
<dbReference type="STRING" id="1653334.GA0071312_2949"/>
<name>A0A0P7Y4A3_9HYPH</name>
<dbReference type="RefSeq" id="WP_074446220.1">
    <property type="nucleotide sequence ID" value="NZ_FMBM01000002.1"/>
</dbReference>
<proteinExistence type="predicted"/>
<dbReference type="Gene3D" id="3.30.310.70">
    <property type="entry name" value="TT1751-like domain"/>
    <property type="match status" value="1"/>
</dbReference>
<dbReference type="InterPro" id="IPR035923">
    <property type="entry name" value="TT1751-like_sf"/>
</dbReference>